<sequence length="288" mass="33420">RSILRQTLRECTYLPDPNARSYMSHFVASRFRRVSFKIWQNRDQPGLGVRVEHHLRNARQMRNGLQRANEGDRQALLRCLEWTYGRRGKRRYVLLEPLMPAEGRQDIVQLMSKDEGPEQDADVSTTEKPLPSLTPELYALAASQRSLNLPSSKKAPKQLEPVIPEFNARLLPMPKKRVKNLTHQWYAKVLDRILAPLPVGEWEQLRDWALGIDMPDVKERRGSSAATLNRGHFRGHTALEAIVVQGRLDPKSFPNQNAHEISRRFMQRLWAQVFSDCPVMDWDDDKKK</sequence>
<feature type="non-terminal residue" evidence="2">
    <location>
        <position position="288"/>
    </location>
</feature>
<organism evidence="2 3">
    <name type="scientific">Pseudocercospora fijiensis (strain CIRAD86)</name>
    <name type="common">Black leaf streak disease fungus</name>
    <name type="synonym">Mycosphaerella fijiensis</name>
    <dbReference type="NCBI Taxonomy" id="383855"/>
    <lineage>
        <taxon>Eukaryota</taxon>
        <taxon>Fungi</taxon>
        <taxon>Dikarya</taxon>
        <taxon>Ascomycota</taxon>
        <taxon>Pezizomycotina</taxon>
        <taxon>Dothideomycetes</taxon>
        <taxon>Dothideomycetidae</taxon>
        <taxon>Mycosphaerellales</taxon>
        <taxon>Mycosphaerellaceae</taxon>
        <taxon>Pseudocercospora</taxon>
    </lineage>
</organism>
<gene>
    <name evidence="2" type="ORF">MYCFIDRAFT_119639</name>
</gene>
<dbReference type="AlphaFoldDB" id="M3BB69"/>
<dbReference type="RefSeq" id="XP_007923721.1">
    <property type="nucleotide sequence ID" value="XM_007925530.1"/>
</dbReference>
<dbReference type="GeneID" id="19330398"/>
<evidence type="ECO:0000313" key="3">
    <source>
        <dbReference type="Proteomes" id="UP000016932"/>
    </source>
</evidence>
<dbReference type="CDD" id="cd20273">
    <property type="entry name" value="Complex1_LYR_unchar"/>
    <property type="match status" value="1"/>
</dbReference>
<dbReference type="OrthoDB" id="5521299at2759"/>
<reference evidence="2 3" key="1">
    <citation type="journal article" date="2012" name="PLoS Pathog.">
        <title>Diverse lifestyles and strategies of plant pathogenesis encoded in the genomes of eighteen Dothideomycetes fungi.</title>
        <authorList>
            <person name="Ohm R.A."/>
            <person name="Feau N."/>
            <person name="Henrissat B."/>
            <person name="Schoch C.L."/>
            <person name="Horwitz B.A."/>
            <person name="Barry K.W."/>
            <person name="Condon B.J."/>
            <person name="Copeland A.C."/>
            <person name="Dhillon B."/>
            <person name="Glaser F."/>
            <person name="Hesse C.N."/>
            <person name="Kosti I."/>
            <person name="LaButti K."/>
            <person name="Lindquist E.A."/>
            <person name="Lucas S."/>
            <person name="Salamov A.A."/>
            <person name="Bradshaw R.E."/>
            <person name="Ciuffetti L."/>
            <person name="Hamelin R.C."/>
            <person name="Kema G.H.J."/>
            <person name="Lawrence C."/>
            <person name="Scott J.A."/>
            <person name="Spatafora J.W."/>
            <person name="Turgeon B.G."/>
            <person name="de Wit P.J.G.M."/>
            <person name="Zhong S."/>
            <person name="Goodwin S.B."/>
            <person name="Grigoriev I.V."/>
        </authorList>
    </citation>
    <scope>NUCLEOTIDE SEQUENCE [LARGE SCALE GENOMIC DNA]</scope>
    <source>
        <strain evidence="2 3">CIRAD86</strain>
    </source>
</reference>
<dbReference type="EMBL" id="KB446556">
    <property type="protein sequence ID" value="EME86463.1"/>
    <property type="molecule type" value="Genomic_DNA"/>
</dbReference>
<dbReference type="KEGG" id="pfj:MYCFIDRAFT_119639"/>
<evidence type="ECO:0000313" key="2">
    <source>
        <dbReference type="EMBL" id="EME86463.1"/>
    </source>
</evidence>
<dbReference type="HOGENOM" id="CLU_037437_1_0_1"/>
<dbReference type="VEuPathDB" id="FungiDB:MYCFIDRAFT_119639"/>
<proteinExistence type="predicted"/>
<dbReference type="Proteomes" id="UP000016932">
    <property type="component" value="Unassembled WGS sequence"/>
</dbReference>
<accession>M3BB69</accession>
<dbReference type="Pfam" id="PF20263">
    <property type="entry name" value="LYRM2-like"/>
    <property type="match status" value="1"/>
</dbReference>
<dbReference type="InterPro" id="IPR046896">
    <property type="entry name" value="Cup1-like_N"/>
</dbReference>
<protein>
    <recommendedName>
        <fullName evidence="1">LYR motif-containing protein Cup1-like N-terminal domain-containing protein</fullName>
    </recommendedName>
</protein>
<dbReference type="eggNOG" id="ENOG502S9TZ">
    <property type="taxonomic scope" value="Eukaryota"/>
</dbReference>
<feature type="non-terminal residue" evidence="2">
    <location>
        <position position="1"/>
    </location>
</feature>
<feature type="domain" description="LYR motif-containing protein Cup1-like N-terminal" evidence="1">
    <location>
        <begin position="4"/>
        <end position="95"/>
    </location>
</feature>
<keyword evidence="3" id="KW-1185">Reference proteome</keyword>
<name>M3BB69_PSEFD</name>
<evidence type="ECO:0000259" key="1">
    <source>
        <dbReference type="Pfam" id="PF20263"/>
    </source>
</evidence>